<gene>
    <name evidence="2" type="ORF">WMG39_26515</name>
</gene>
<feature type="transmembrane region" description="Helical" evidence="1">
    <location>
        <begin position="9"/>
        <end position="34"/>
    </location>
</feature>
<evidence type="ECO:0000256" key="1">
    <source>
        <dbReference type="SAM" id="Phobius"/>
    </source>
</evidence>
<keyword evidence="3" id="KW-1185">Reference proteome</keyword>
<feature type="transmembrane region" description="Helical" evidence="1">
    <location>
        <begin position="115"/>
        <end position="139"/>
    </location>
</feature>
<name>A0ABU8YVK5_9CYAN</name>
<keyword evidence="1" id="KW-1133">Transmembrane helix</keyword>
<evidence type="ECO:0000313" key="2">
    <source>
        <dbReference type="EMBL" id="MEK0188368.1"/>
    </source>
</evidence>
<reference evidence="2 3" key="1">
    <citation type="journal article" date="2020" name="Harmful Algae">
        <title>Molecular and morphological characterization of a novel dihydroanatoxin-a producing Microcoleus species (cyanobacteria) from the Russian River, California, USA.</title>
        <authorList>
            <person name="Conklin K.Y."/>
            <person name="Stancheva R."/>
            <person name="Otten T.G."/>
            <person name="Fadness R."/>
            <person name="Boyer G.L."/>
            <person name="Read B."/>
            <person name="Zhang X."/>
            <person name="Sheath R.G."/>
        </authorList>
    </citation>
    <scope>NUCLEOTIDE SEQUENCE [LARGE SCALE GENOMIC DNA]</scope>
    <source>
        <strain evidence="2 3">PTRS2</strain>
    </source>
</reference>
<sequence length="147" mass="16717">MRDKGISEILIFGFGCGMLWDFITTFLGVVYLLAGPNFSIYLKNIDTNTFGVYGIAFVGTVIVFCFNLITKNVWNEAREGQWTLAGLWFLCVVFDFVTSLAGNYKFILPGRQNEIAVIGVVWFTTLLTTISPMTVYYLIKDYEDKNR</sequence>
<proteinExistence type="predicted"/>
<protein>
    <submittedName>
        <fullName evidence="2">Uncharacterized protein</fullName>
    </submittedName>
</protein>
<accession>A0ABU8YVK5</accession>
<evidence type="ECO:0000313" key="3">
    <source>
        <dbReference type="Proteomes" id="UP001384579"/>
    </source>
</evidence>
<feature type="transmembrane region" description="Helical" evidence="1">
    <location>
        <begin position="82"/>
        <end position="103"/>
    </location>
</feature>
<organism evidence="2 3">
    <name type="scientific">Microcoleus anatoxicus PTRS2</name>
    <dbReference type="NCBI Taxonomy" id="2705321"/>
    <lineage>
        <taxon>Bacteria</taxon>
        <taxon>Bacillati</taxon>
        <taxon>Cyanobacteriota</taxon>
        <taxon>Cyanophyceae</taxon>
        <taxon>Oscillatoriophycideae</taxon>
        <taxon>Oscillatoriales</taxon>
        <taxon>Microcoleaceae</taxon>
        <taxon>Microcoleus</taxon>
        <taxon>Microcoleus anatoxicus</taxon>
    </lineage>
</organism>
<dbReference type="EMBL" id="JBBLXS010000592">
    <property type="protein sequence ID" value="MEK0188368.1"/>
    <property type="molecule type" value="Genomic_DNA"/>
</dbReference>
<dbReference type="RefSeq" id="WP_340518927.1">
    <property type="nucleotide sequence ID" value="NZ_JBBLXS010000592.1"/>
</dbReference>
<feature type="transmembrane region" description="Helical" evidence="1">
    <location>
        <begin position="50"/>
        <end position="70"/>
    </location>
</feature>
<dbReference type="Proteomes" id="UP001384579">
    <property type="component" value="Unassembled WGS sequence"/>
</dbReference>
<keyword evidence="1" id="KW-0472">Membrane</keyword>
<comment type="caution">
    <text evidence="2">The sequence shown here is derived from an EMBL/GenBank/DDBJ whole genome shotgun (WGS) entry which is preliminary data.</text>
</comment>
<keyword evidence="1" id="KW-0812">Transmembrane</keyword>